<proteinExistence type="predicted"/>
<dbReference type="Pfam" id="PF11958">
    <property type="entry name" value="DUF3472"/>
    <property type="match status" value="1"/>
</dbReference>
<protein>
    <submittedName>
        <fullName evidence="1">Uncharacterized protein</fullName>
    </submittedName>
</protein>
<name>A0A6C2UKQ5_9BACT</name>
<dbReference type="RefSeq" id="WP_136062332.1">
    <property type="nucleotide sequence ID" value="NZ_CAAHFH010000002.1"/>
</dbReference>
<dbReference type="Proteomes" id="UP000346198">
    <property type="component" value="Unassembled WGS sequence"/>
</dbReference>
<gene>
    <name evidence="1" type="ORF">SCARR_02887</name>
</gene>
<evidence type="ECO:0000313" key="2">
    <source>
        <dbReference type="Proteomes" id="UP000346198"/>
    </source>
</evidence>
<keyword evidence="2" id="KW-1185">Reference proteome</keyword>
<sequence>MKKPILCSFVAATFVLCAHSSQQRAPVEWIPVSELGDNMFHMAQRTADARLLLTPNESFFPKLGLLAEGEGELPVVDPALNKGTNYKWISGWESGDAAEWGLWIEKPGTLSVQIDMEDAKGTYVLSLSGQEQNLSGKPLSFKIGKSGMHVLRITCKDEAGAAKLHAIKVSGAAAENAAVLRKRWRPAAAHTRFSSSHDPEGVRLVIMEMDAKPGTLDFYAPITTPFGYYGPTWKANGLVNTGFNFSLWSFGRGKEEPPIEKLSHLIAIGDPNAKFSGFSHEGTGVKIRGWNPLEGRPGQRQAFAIRMEPGETYTTYFTYFFATDENRWRMFGVGKTWNKRKPKDTLGIGSFVEVPGPPTRQRTGPYERRMRYRGWVVDGKGKLHPYDRMSEGDIDKATGLTHTDRGLTDDGWFYLQTGGWAFRKTDGKEPVVLPPKTVHRVGYLSAADLKFLQTVPCEIAGTGIKQTSSGAKVSFSIRNLGKNPEVKIYWGEEEGLTFSDRWKNSIDVKKSREGANSVMIDAPAGKPLFVRLFLKNGEGQFWSMDTLKIQGQ</sequence>
<accession>A0A6C2UKQ5</accession>
<evidence type="ECO:0000313" key="1">
    <source>
        <dbReference type="EMBL" id="VGO20820.1"/>
    </source>
</evidence>
<reference evidence="1 2" key="1">
    <citation type="submission" date="2019-04" db="EMBL/GenBank/DDBJ databases">
        <authorList>
            <person name="Van Vliet M D."/>
        </authorList>
    </citation>
    <scope>NUCLEOTIDE SEQUENCE [LARGE SCALE GENOMIC DNA]</scope>
    <source>
        <strain evidence="1 2">F21</strain>
    </source>
</reference>
<dbReference type="InterPro" id="IPR021862">
    <property type="entry name" value="DUF3472"/>
</dbReference>
<dbReference type="AlphaFoldDB" id="A0A6C2UKQ5"/>
<dbReference type="EMBL" id="CAAHFH010000002">
    <property type="protein sequence ID" value="VGO20820.1"/>
    <property type="molecule type" value="Genomic_DNA"/>
</dbReference>
<organism evidence="1 2">
    <name type="scientific">Pontiella sulfatireligans</name>
    <dbReference type="NCBI Taxonomy" id="2750658"/>
    <lineage>
        <taxon>Bacteria</taxon>
        <taxon>Pseudomonadati</taxon>
        <taxon>Kiritimatiellota</taxon>
        <taxon>Kiritimatiellia</taxon>
        <taxon>Kiritimatiellales</taxon>
        <taxon>Pontiellaceae</taxon>
        <taxon>Pontiella</taxon>
    </lineage>
</organism>